<feature type="region of interest" description="Disordered" evidence="1">
    <location>
        <begin position="34"/>
        <end position="74"/>
    </location>
</feature>
<dbReference type="Proteomes" id="UP000664940">
    <property type="component" value="Unassembled WGS sequence"/>
</dbReference>
<protein>
    <submittedName>
        <fullName evidence="2">Uncharacterized protein</fullName>
    </submittedName>
</protein>
<feature type="compositionally biased region" description="Pro residues" evidence="1">
    <location>
        <begin position="185"/>
        <end position="194"/>
    </location>
</feature>
<evidence type="ECO:0000256" key="1">
    <source>
        <dbReference type="SAM" id="MobiDB-lite"/>
    </source>
</evidence>
<evidence type="ECO:0000313" key="2">
    <source>
        <dbReference type="EMBL" id="KAF6114440.1"/>
    </source>
</evidence>
<dbReference type="AlphaFoldDB" id="A0A834ARW0"/>
<proteinExistence type="predicted"/>
<comment type="caution">
    <text evidence="2">The sequence shown here is derived from an EMBL/GenBank/DDBJ whole genome shotgun (WGS) entry which is preliminary data.</text>
</comment>
<name>A0A834ARW0_9CHIR</name>
<sequence>MHGVALWADTELPRLCPCLRVGWLELRSREADGKGLPPLSSSLTPLPPSLSRAHREPNGHLQKHTHQRFFQKAPRDARDPCVFPKTHRGSYAVKAIPRPVRSPGYVSTAAGFFAFCLLASPAFPQGGTAPCPLSYLLEALVSCLAPSDPSVRICELILLNPPAQVQVPATSSPPPPGHKPNSPLCLPPDFEPGI</sequence>
<organism evidence="2 3">
    <name type="scientific">Phyllostomus discolor</name>
    <name type="common">pale spear-nosed bat</name>
    <dbReference type="NCBI Taxonomy" id="89673"/>
    <lineage>
        <taxon>Eukaryota</taxon>
        <taxon>Metazoa</taxon>
        <taxon>Chordata</taxon>
        <taxon>Craniata</taxon>
        <taxon>Vertebrata</taxon>
        <taxon>Euteleostomi</taxon>
        <taxon>Mammalia</taxon>
        <taxon>Eutheria</taxon>
        <taxon>Laurasiatheria</taxon>
        <taxon>Chiroptera</taxon>
        <taxon>Yangochiroptera</taxon>
        <taxon>Phyllostomidae</taxon>
        <taxon>Phyllostominae</taxon>
        <taxon>Phyllostomus</taxon>
    </lineage>
</organism>
<gene>
    <name evidence="2" type="ORF">HJG60_010440</name>
</gene>
<accession>A0A834ARW0</accession>
<feature type="region of interest" description="Disordered" evidence="1">
    <location>
        <begin position="166"/>
        <end position="194"/>
    </location>
</feature>
<evidence type="ECO:0000313" key="3">
    <source>
        <dbReference type="Proteomes" id="UP000664940"/>
    </source>
</evidence>
<dbReference type="EMBL" id="JABVXQ010000004">
    <property type="protein sequence ID" value="KAF6114440.1"/>
    <property type="molecule type" value="Genomic_DNA"/>
</dbReference>
<reference evidence="2 3" key="1">
    <citation type="journal article" date="2020" name="Nature">
        <title>Six reference-quality genomes reveal evolution of bat adaptations.</title>
        <authorList>
            <person name="Jebb D."/>
            <person name="Huang Z."/>
            <person name="Pippel M."/>
            <person name="Hughes G.M."/>
            <person name="Lavrichenko K."/>
            <person name="Devanna P."/>
            <person name="Winkler S."/>
            <person name="Jermiin L.S."/>
            <person name="Skirmuntt E.C."/>
            <person name="Katzourakis A."/>
            <person name="Burkitt-Gray L."/>
            <person name="Ray D.A."/>
            <person name="Sullivan K.A.M."/>
            <person name="Roscito J.G."/>
            <person name="Kirilenko B.M."/>
            <person name="Davalos L.M."/>
            <person name="Corthals A.P."/>
            <person name="Power M.L."/>
            <person name="Jones G."/>
            <person name="Ransome R.D."/>
            <person name="Dechmann D.K.N."/>
            <person name="Locatelli A.G."/>
            <person name="Puechmaille S.J."/>
            <person name="Fedrigo O."/>
            <person name="Jarvis E.D."/>
            <person name="Hiller M."/>
            <person name="Vernes S.C."/>
            <person name="Myers E.W."/>
            <person name="Teeling E.C."/>
        </authorList>
    </citation>
    <scope>NUCLEOTIDE SEQUENCE [LARGE SCALE GENOMIC DNA]</scope>
    <source>
        <strain evidence="2">Bat1K_MPI-CBG_1</strain>
    </source>
</reference>